<comment type="caution">
    <text evidence="1">The sequence shown here is derived from an EMBL/GenBank/DDBJ whole genome shotgun (WGS) entry which is preliminary data.</text>
</comment>
<keyword evidence="2" id="KW-1185">Reference proteome</keyword>
<sequence length="736" mass="83844">MRRAGSSKSGSTAATVEPKKSTANDDVAKTRKPSQRVDSTRELPTKGSTVATIRAEPAEAPIQDAPPRYSRTRLWVAAAVFTAVTVICVAVYLLVLRKPRIPLEKCTSAPCLDHAKRLLASLNASVDPCRDFYAFACGRWQSTYPGKSVQDALNEKATQDEIKEVSTDLWQVGRTSLLYHKCLNPQPSDIAADVAALKETMRKMLLTWPMDEPQPTDAHPLDVMIEMAYRWDVNFVFTLMALHTKAIGRILVLRRAYSRAAWVDRFERSLSSEEYEKTVREHLTYLGANFTNPNCTLLQELERSFIAAKSRKSRSGQKWFEMTKIDYEAPSLNSETWLQYLHLRSEEFGFEWSPHDTVLLEDADILADVEKLFKKHTHTELLIGIAWMFLQSHMWAIVGKPELMFRDNVEEKKKYACVEYVNLRLGLLSSAEHLGRLYPTNEDRREASNFLYSLKSAVEGLVRKSQWIDGQSKHTAEQKLTTMRLNILPDEQFFVPARRTHFYEGFPSMKSPGFFSSWLRASLVYQRLHNHERFRDVYEKRRTLVYEPYAYSYLENDVHAATVALEPPMHYQGAPLMINYGGAGVSIARQIVKSFDPRGVNVDHHGETASWWGNQHSSEYNGRASCHLGQGTPATMSVFPTIPAIEVAFSAYKRELFKLQVLAGTLTDLRIPGLESYSSDMVFFMSYCYALCSKRGDKRAVHECNVPLRHSYEFATAFQCAPRSPMNAEEKCTFFS</sequence>
<name>A0ACB7T5J1_HYAAI</name>
<proteinExistence type="predicted"/>
<accession>A0ACB7T5J1</accession>
<organism evidence="1 2">
    <name type="scientific">Hyalomma asiaticum</name>
    <name type="common">Tick</name>
    <dbReference type="NCBI Taxonomy" id="266040"/>
    <lineage>
        <taxon>Eukaryota</taxon>
        <taxon>Metazoa</taxon>
        <taxon>Ecdysozoa</taxon>
        <taxon>Arthropoda</taxon>
        <taxon>Chelicerata</taxon>
        <taxon>Arachnida</taxon>
        <taxon>Acari</taxon>
        <taxon>Parasitiformes</taxon>
        <taxon>Ixodida</taxon>
        <taxon>Ixodoidea</taxon>
        <taxon>Ixodidae</taxon>
        <taxon>Hyalomminae</taxon>
        <taxon>Hyalomma</taxon>
    </lineage>
</organism>
<evidence type="ECO:0000313" key="2">
    <source>
        <dbReference type="Proteomes" id="UP000821845"/>
    </source>
</evidence>
<gene>
    <name evidence="1" type="ORF">HPB50_017892</name>
</gene>
<dbReference type="EMBL" id="CM023491">
    <property type="protein sequence ID" value="KAH6941391.1"/>
    <property type="molecule type" value="Genomic_DNA"/>
</dbReference>
<evidence type="ECO:0000313" key="1">
    <source>
        <dbReference type="EMBL" id="KAH6941391.1"/>
    </source>
</evidence>
<protein>
    <submittedName>
        <fullName evidence="1">Uncharacterized protein</fullName>
    </submittedName>
</protein>
<reference evidence="1" key="1">
    <citation type="submission" date="2020-05" db="EMBL/GenBank/DDBJ databases">
        <title>Large-scale comparative analyses of tick genomes elucidate their genetic diversity and vector capacities.</title>
        <authorList>
            <person name="Jia N."/>
            <person name="Wang J."/>
            <person name="Shi W."/>
            <person name="Du L."/>
            <person name="Sun Y."/>
            <person name="Zhan W."/>
            <person name="Jiang J."/>
            <person name="Wang Q."/>
            <person name="Zhang B."/>
            <person name="Ji P."/>
            <person name="Sakyi L.B."/>
            <person name="Cui X."/>
            <person name="Yuan T."/>
            <person name="Jiang B."/>
            <person name="Yang W."/>
            <person name="Lam T.T.-Y."/>
            <person name="Chang Q."/>
            <person name="Ding S."/>
            <person name="Wang X."/>
            <person name="Zhu J."/>
            <person name="Ruan X."/>
            <person name="Zhao L."/>
            <person name="Wei J."/>
            <person name="Que T."/>
            <person name="Du C."/>
            <person name="Cheng J."/>
            <person name="Dai P."/>
            <person name="Han X."/>
            <person name="Huang E."/>
            <person name="Gao Y."/>
            <person name="Liu J."/>
            <person name="Shao H."/>
            <person name="Ye R."/>
            <person name="Li L."/>
            <person name="Wei W."/>
            <person name="Wang X."/>
            <person name="Wang C."/>
            <person name="Yang T."/>
            <person name="Huo Q."/>
            <person name="Li W."/>
            <person name="Guo W."/>
            <person name="Chen H."/>
            <person name="Zhou L."/>
            <person name="Ni X."/>
            <person name="Tian J."/>
            <person name="Zhou Y."/>
            <person name="Sheng Y."/>
            <person name="Liu T."/>
            <person name="Pan Y."/>
            <person name="Xia L."/>
            <person name="Li J."/>
            <person name="Zhao F."/>
            <person name="Cao W."/>
        </authorList>
    </citation>
    <scope>NUCLEOTIDE SEQUENCE</scope>
    <source>
        <strain evidence="1">Hyas-2018</strain>
    </source>
</reference>
<dbReference type="Proteomes" id="UP000821845">
    <property type="component" value="Chromosome 11"/>
</dbReference>